<dbReference type="PANTHER" id="PTHR24171">
    <property type="entry name" value="ANKYRIN REPEAT DOMAIN-CONTAINING PROTEIN 39-RELATED"/>
    <property type="match status" value="1"/>
</dbReference>
<dbReference type="InterPro" id="IPR000719">
    <property type="entry name" value="Prot_kinase_dom"/>
</dbReference>
<sequence>MELYYSTPMIVQYAERGDVASIRNLLDRRSPFSNEVTKESMKEALFAAFKIGQIEIVKLLLERGTEANIKDEFGRTPLHLALQNGCLSLVKYLIYKGAEVNSKDDCKRTPLHYAAANNQIDVLRYLTDKKADVEAKDKDRVSGLCSDAPYFFVVMEYCAYGSLKETIYDTRRHIEAGCFYKWKKEIAEGVYYLHSNHLLHCNLNPSNILIDDTNTVKISDICSSSNLRELNISGSCSITLGGAPAYMAPEVLLTCHYSKKNNPEFQQFLKDEKMETNFQKEIEIDTSKNTDRAIGKENRFPIEKVKAEITKISSEDWAKRLEEWNKYVKHELEKLAATPFSNDLDESNVCTAN</sequence>
<dbReference type="SUPFAM" id="SSF56112">
    <property type="entry name" value="Protein kinase-like (PK-like)"/>
    <property type="match status" value="1"/>
</dbReference>
<protein>
    <submittedName>
        <fullName evidence="7">Protein kinase domain-containing protein</fullName>
    </submittedName>
</protein>
<dbReference type="Pfam" id="PF12796">
    <property type="entry name" value="Ank_2"/>
    <property type="match status" value="1"/>
</dbReference>
<dbReference type="Gene3D" id="1.10.510.10">
    <property type="entry name" value="Transferase(Phosphotransferase) domain 1"/>
    <property type="match status" value="1"/>
</dbReference>
<dbReference type="PROSITE" id="PS50011">
    <property type="entry name" value="PROTEIN_KINASE_DOM"/>
    <property type="match status" value="1"/>
</dbReference>
<dbReference type="STRING" id="51028.A0A0N4UVB5"/>
<evidence type="ECO:0000256" key="3">
    <source>
        <dbReference type="PROSITE-ProRule" id="PRU00023"/>
    </source>
</evidence>
<dbReference type="InterPro" id="IPR036770">
    <property type="entry name" value="Ankyrin_rpt-contain_sf"/>
</dbReference>
<dbReference type="EMBL" id="UXUI01007167">
    <property type="protein sequence ID" value="VDD85940.1"/>
    <property type="molecule type" value="Genomic_DNA"/>
</dbReference>
<feature type="repeat" description="ANK" evidence="3">
    <location>
        <begin position="40"/>
        <end position="72"/>
    </location>
</feature>
<feature type="repeat" description="ANK" evidence="3">
    <location>
        <begin position="73"/>
        <end position="105"/>
    </location>
</feature>
<keyword evidence="6" id="KW-1185">Reference proteome</keyword>
<dbReference type="GO" id="GO:0004672">
    <property type="term" value="F:protein kinase activity"/>
    <property type="evidence" value="ECO:0007669"/>
    <property type="project" value="InterPro"/>
</dbReference>
<reference evidence="5 6" key="2">
    <citation type="submission" date="2018-10" db="EMBL/GenBank/DDBJ databases">
        <authorList>
            <consortium name="Pathogen Informatics"/>
        </authorList>
    </citation>
    <scope>NUCLEOTIDE SEQUENCE [LARGE SCALE GENOMIC DNA]</scope>
</reference>
<reference evidence="7" key="1">
    <citation type="submission" date="2017-02" db="UniProtKB">
        <authorList>
            <consortium name="WormBaseParasite"/>
        </authorList>
    </citation>
    <scope>IDENTIFICATION</scope>
</reference>
<keyword evidence="1" id="KW-0677">Repeat</keyword>
<feature type="domain" description="Protein kinase" evidence="4">
    <location>
        <begin position="55"/>
        <end position="353"/>
    </location>
</feature>
<proteinExistence type="predicted"/>
<dbReference type="InterPro" id="IPR011009">
    <property type="entry name" value="Kinase-like_dom_sf"/>
</dbReference>
<evidence type="ECO:0000313" key="6">
    <source>
        <dbReference type="Proteomes" id="UP000274131"/>
    </source>
</evidence>
<dbReference type="PROSITE" id="PS50297">
    <property type="entry name" value="ANK_REP_REGION"/>
    <property type="match status" value="3"/>
</dbReference>
<keyword evidence="2 3" id="KW-0040">ANK repeat</keyword>
<name>A0A0N4UVB5_ENTVE</name>
<dbReference type="AlphaFoldDB" id="A0A0N4UVB5"/>
<evidence type="ECO:0000256" key="1">
    <source>
        <dbReference type="ARBA" id="ARBA00022737"/>
    </source>
</evidence>
<dbReference type="WBParaSite" id="EVEC_0000137501-mRNA-1">
    <property type="protein sequence ID" value="EVEC_0000137501-mRNA-1"/>
    <property type="gene ID" value="EVEC_0000137501"/>
</dbReference>
<dbReference type="InterPro" id="IPR002110">
    <property type="entry name" value="Ankyrin_rpt"/>
</dbReference>
<dbReference type="Gene3D" id="1.25.40.20">
    <property type="entry name" value="Ankyrin repeat-containing domain"/>
    <property type="match status" value="1"/>
</dbReference>
<evidence type="ECO:0000313" key="7">
    <source>
        <dbReference type="WBParaSite" id="EVEC_0000137501-mRNA-1"/>
    </source>
</evidence>
<dbReference type="OrthoDB" id="5815001at2759"/>
<dbReference type="SUPFAM" id="SSF48403">
    <property type="entry name" value="Ankyrin repeat"/>
    <property type="match status" value="1"/>
</dbReference>
<dbReference type="GO" id="GO:0005524">
    <property type="term" value="F:ATP binding"/>
    <property type="evidence" value="ECO:0007669"/>
    <property type="project" value="InterPro"/>
</dbReference>
<accession>A0A0N4UVB5</accession>
<dbReference type="PROSITE" id="PS50088">
    <property type="entry name" value="ANK_REPEAT"/>
    <property type="match status" value="3"/>
</dbReference>
<feature type="repeat" description="ANK" evidence="3">
    <location>
        <begin position="106"/>
        <end position="138"/>
    </location>
</feature>
<dbReference type="Pfam" id="PF00069">
    <property type="entry name" value="Pkinase"/>
    <property type="match status" value="1"/>
</dbReference>
<gene>
    <name evidence="5" type="ORF">EVEC_LOCUS1083</name>
</gene>
<evidence type="ECO:0000313" key="5">
    <source>
        <dbReference type="EMBL" id="VDD85940.1"/>
    </source>
</evidence>
<dbReference type="Proteomes" id="UP000274131">
    <property type="component" value="Unassembled WGS sequence"/>
</dbReference>
<organism evidence="7">
    <name type="scientific">Enterobius vermicularis</name>
    <name type="common">Human pinworm</name>
    <dbReference type="NCBI Taxonomy" id="51028"/>
    <lineage>
        <taxon>Eukaryota</taxon>
        <taxon>Metazoa</taxon>
        <taxon>Ecdysozoa</taxon>
        <taxon>Nematoda</taxon>
        <taxon>Chromadorea</taxon>
        <taxon>Rhabditida</taxon>
        <taxon>Spirurina</taxon>
        <taxon>Oxyuridomorpha</taxon>
        <taxon>Oxyuroidea</taxon>
        <taxon>Oxyuridae</taxon>
        <taxon>Enterobius</taxon>
    </lineage>
</organism>
<evidence type="ECO:0000256" key="2">
    <source>
        <dbReference type="ARBA" id="ARBA00023043"/>
    </source>
</evidence>
<evidence type="ECO:0000259" key="4">
    <source>
        <dbReference type="PROSITE" id="PS50011"/>
    </source>
</evidence>
<dbReference type="SMART" id="SM00248">
    <property type="entry name" value="ANK"/>
    <property type="match status" value="3"/>
</dbReference>